<dbReference type="InterPro" id="IPR024280">
    <property type="entry name" value="FAM167"/>
</dbReference>
<organism evidence="6 7">
    <name type="scientific">Muraenolepis orangiensis</name>
    <name type="common">Patagonian moray cod</name>
    <dbReference type="NCBI Taxonomy" id="630683"/>
    <lineage>
        <taxon>Eukaryota</taxon>
        <taxon>Metazoa</taxon>
        <taxon>Chordata</taxon>
        <taxon>Craniata</taxon>
        <taxon>Vertebrata</taxon>
        <taxon>Euteleostomi</taxon>
        <taxon>Actinopterygii</taxon>
        <taxon>Neopterygii</taxon>
        <taxon>Teleostei</taxon>
        <taxon>Neoteleostei</taxon>
        <taxon>Acanthomorphata</taxon>
        <taxon>Zeiogadaria</taxon>
        <taxon>Gadariae</taxon>
        <taxon>Gadiformes</taxon>
        <taxon>Muraenolepidoidei</taxon>
        <taxon>Muraenolepididae</taxon>
        <taxon>Muraenolepis</taxon>
    </lineage>
</organism>
<feature type="compositionally biased region" description="Basic and acidic residues" evidence="4">
    <location>
        <begin position="38"/>
        <end position="56"/>
    </location>
</feature>
<dbReference type="Proteomes" id="UP001148018">
    <property type="component" value="Unassembled WGS sequence"/>
</dbReference>
<keyword evidence="7" id="KW-1185">Reference proteome</keyword>
<proteinExistence type="inferred from homology"/>
<comment type="similarity">
    <text evidence="1">Belongs to the LCA5 family.</text>
</comment>
<evidence type="ECO:0000256" key="1">
    <source>
        <dbReference type="ARBA" id="ARBA00010229"/>
    </source>
</evidence>
<dbReference type="InterPro" id="IPR028933">
    <property type="entry name" value="Lebercilin_dom"/>
</dbReference>
<evidence type="ECO:0000313" key="6">
    <source>
        <dbReference type="EMBL" id="KAJ3606364.1"/>
    </source>
</evidence>
<sequence>MKRDPMELETSTGNHDDVLSKGKDSPVSAHPTPKRPTGVRDRSKTGLWDPDRESGGGRRRSGSSFYSDEYESRSSGRSLSPYSRSATPPSRTSPPSHTSPPSRTSPRGPRINGVLPASHFHKTHPVGGGVRRGGTRPPRPRGGGGGGGRSQQSKDAAAPRDLDLVTKRMLSARLLKINDLRNALGELQLRSDELQKENRVLRQLQVRQEKALHRYDDTESEIAQLLTRHGSEDVEEQLQRSQAAEARLLRLVEKEELGPREDLSRQLEQEKIRGLEAQRRIKELERSVELNNSSHQRQLTTERRKTLAAQGQINTLREELAGLSSKLKEKERELDTMNIYANRVAKSSARRDTDLGPKSKAPSRNSTVAVQTEDTPPSPGFPTPPPAAVVVGNEYANHTPDDYLSLKKQFSNVPQLKPHRLQGDELENPASVLPTGGRKGLESGGRRGPLRPQLSDPDDLTFGSYAPTIGREGDQERERSAGSSEGRTSVSLMEQLFGALAPPPAAQVSSNKTRLSSRPAVSSIASFEDIEELALPRSFWTLLLLLSCHILHETRSKDDHLLSLKALTEKLRLETRRPSYLEWQARLEAHSWRPTAGRHAPLGDRPGDERPLPSEGLEEEVEAVRGPSGLLSGFGSMDQALDWLRKELAEMRVQDQQLARQLMRLRSDINKLKIDQICQVHRRMLNDATFGLEERDELSDLLCECPVTPGLGLSPSLRLIGVTKMNINSRRFSLC</sequence>
<feature type="compositionally biased region" description="Low complexity" evidence="4">
    <location>
        <begin position="73"/>
        <end position="110"/>
    </location>
</feature>
<dbReference type="AlphaFoldDB" id="A0A9Q0EFI2"/>
<dbReference type="Pfam" id="PF15619">
    <property type="entry name" value="Lebercilin"/>
    <property type="match status" value="2"/>
</dbReference>
<comment type="caution">
    <text evidence="6">The sequence shown here is derived from an EMBL/GenBank/DDBJ whole genome shotgun (WGS) entry which is preliminary data.</text>
</comment>
<feature type="region of interest" description="Disordered" evidence="4">
    <location>
        <begin position="1"/>
        <end position="160"/>
    </location>
</feature>
<dbReference type="InterPro" id="IPR026188">
    <property type="entry name" value="Lebercilin-like"/>
</dbReference>
<feature type="compositionally biased region" description="Basic and acidic residues" evidence="4">
    <location>
        <begin position="14"/>
        <end position="24"/>
    </location>
</feature>
<name>A0A9Q0EFI2_9TELE</name>
<feature type="compositionally biased region" description="Polar residues" evidence="4">
    <location>
        <begin position="362"/>
        <end position="375"/>
    </location>
</feature>
<feature type="region of interest" description="Disordered" evidence="4">
    <location>
        <begin position="345"/>
        <end position="383"/>
    </location>
</feature>
<feature type="domain" description="Lebercilin" evidence="5">
    <location>
        <begin position="165"/>
        <end position="232"/>
    </location>
</feature>
<protein>
    <recommendedName>
        <fullName evidence="5">Lebercilin domain-containing protein</fullName>
    </recommendedName>
</protein>
<dbReference type="PANTHER" id="PTHR16650:SF10">
    <property type="entry name" value="LEBERCILIN"/>
    <property type="match status" value="1"/>
</dbReference>
<evidence type="ECO:0000313" key="7">
    <source>
        <dbReference type="Proteomes" id="UP001148018"/>
    </source>
</evidence>
<feature type="region of interest" description="Disordered" evidence="4">
    <location>
        <begin position="418"/>
        <end position="488"/>
    </location>
</feature>
<dbReference type="GO" id="GO:0005930">
    <property type="term" value="C:axoneme"/>
    <property type="evidence" value="ECO:0007669"/>
    <property type="project" value="TreeGrafter"/>
</dbReference>
<feature type="region of interest" description="Disordered" evidence="4">
    <location>
        <begin position="594"/>
        <end position="619"/>
    </location>
</feature>
<evidence type="ECO:0000256" key="2">
    <source>
        <dbReference type="ARBA" id="ARBA00023054"/>
    </source>
</evidence>
<feature type="compositionally biased region" description="Basic and acidic residues" evidence="4">
    <location>
        <begin position="601"/>
        <end position="612"/>
    </location>
</feature>
<dbReference type="Pfam" id="PF11652">
    <property type="entry name" value="FAM167"/>
    <property type="match status" value="1"/>
</dbReference>
<evidence type="ECO:0000256" key="4">
    <source>
        <dbReference type="SAM" id="MobiDB-lite"/>
    </source>
</evidence>
<gene>
    <name evidence="6" type="ORF">NHX12_025885</name>
</gene>
<feature type="compositionally biased region" description="Basic and acidic residues" evidence="4">
    <location>
        <begin position="471"/>
        <end position="480"/>
    </location>
</feature>
<reference evidence="6" key="1">
    <citation type="submission" date="2022-07" db="EMBL/GenBank/DDBJ databases">
        <title>Chromosome-level genome of Muraenolepis orangiensis.</title>
        <authorList>
            <person name="Kim J."/>
        </authorList>
    </citation>
    <scope>NUCLEOTIDE SEQUENCE</scope>
    <source>
        <strain evidence="6">KU_S4_2022</strain>
        <tissue evidence="6">Muscle</tissue>
    </source>
</reference>
<feature type="coiled-coil region" evidence="3">
    <location>
        <begin position="177"/>
        <end position="287"/>
    </location>
</feature>
<dbReference type="EMBL" id="JANIIK010000042">
    <property type="protein sequence ID" value="KAJ3606364.1"/>
    <property type="molecule type" value="Genomic_DNA"/>
</dbReference>
<accession>A0A9Q0EFI2</accession>
<keyword evidence="2 3" id="KW-0175">Coiled coil</keyword>
<evidence type="ECO:0000259" key="5">
    <source>
        <dbReference type="Pfam" id="PF15619"/>
    </source>
</evidence>
<feature type="domain" description="Lebercilin" evidence="5">
    <location>
        <begin position="233"/>
        <end position="334"/>
    </location>
</feature>
<dbReference type="PANTHER" id="PTHR16650">
    <property type="entry name" value="C21ORF13-RELATED"/>
    <property type="match status" value="1"/>
</dbReference>
<dbReference type="OrthoDB" id="2123794at2759"/>
<dbReference type="GO" id="GO:0042073">
    <property type="term" value="P:intraciliary transport"/>
    <property type="evidence" value="ECO:0007669"/>
    <property type="project" value="TreeGrafter"/>
</dbReference>
<evidence type="ECO:0000256" key="3">
    <source>
        <dbReference type="SAM" id="Coils"/>
    </source>
</evidence>